<protein>
    <submittedName>
        <fullName evidence="2">Uncharacterized protein</fullName>
    </submittedName>
</protein>
<evidence type="ECO:0000313" key="2">
    <source>
        <dbReference type="EMBL" id="EGG05024.1"/>
    </source>
</evidence>
<dbReference type="Proteomes" id="UP000001072">
    <property type="component" value="Unassembled WGS sequence"/>
</dbReference>
<feature type="region of interest" description="Disordered" evidence="1">
    <location>
        <begin position="342"/>
        <end position="370"/>
    </location>
</feature>
<keyword evidence="3" id="KW-1185">Reference proteome</keyword>
<sequence>MNHNPSREFKALERLKAQIFSNCPLQTGDNEGCGRCQIKIKDSQKLLLCHCGRKLKVEILQSADRHWKTAIKTVSSLNSAINRQYADEKTMKYISNNTLSEDQFQVTRAKILGEKLASESVEQAAKAGSPKLWDIIAEKAKRGLFDDHAVFKALVEAMSSKAERLSHGHSLAGIIYRPELDNWLITAGAYSSGVVSLVRDNFAGRSPRSHPISSTTRIQHVNPALWTQEPKQFYDDISTSIDHDYQETKVPSLTVSEALSTAAKIHANDEAANSIVGQLSQRIEDELYSSFQLPNLRSYQTKSTHPEITKHQPTQSPLITSSSTLNFKNLVKLRHEHNSAVSRHHGNEQMKNKSSDFPAPTIDGTTRVSNMKPSQCSKMLSMLYQENCVQVEPLCCHKRWNMTAKIRAADIICTVGSKIPVITTEWLKSGQLSELNPLKRHKWVIIIKDSTLYIGRILAIYENSNSKHSVVETAASPSNLSFISVVMGRYQHGTVDVSWDPDSHNSYFYVHISPNRVAHIFQESKDEEFKFLQPGHHSISPKVQMILQSISISTWAVSFEKTLSALKAAGKDPLT</sequence>
<dbReference type="VEuPathDB" id="FungiDB:MELLADRAFT_107961"/>
<reference evidence="3" key="1">
    <citation type="journal article" date="2011" name="Proc. Natl. Acad. Sci. U.S.A.">
        <title>Obligate biotrophy features unraveled by the genomic analysis of rust fungi.</title>
        <authorList>
            <person name="Duplessis S."/>
            <person name="Cuomo C.A."/>
            <person name="Lin Y.-C."/>
            <person name="Aerts A."/>
            <person name="Tisserant E."/>
            <person name="Veneault-Fourrey C."/>
            <person name="Joly D.L."/>
            <person name="Hacquard S."/>
            <person name="Amselem J."/>
            <person name="Cantarel B.L."/>
            <person name="Chiu R."/>
            <person name="Coutinho P.M."/>
            <person name="Feau N."/>
            <person name="Field M."/>
            <person name="Frey P."/>
            <person name="Gelhaye E."/>
            <person name="Goldberg J."/>
            <person name="Grabherr M.G."/>
            <person name="Kodira C.D."/>
            <person name="Kohler A."/>
            <person name="Kuees U."/>
            <person name="Lindquist E.A."/>
            <person name="Lucas S.M."/>
            <person name="Mago R."/>
            <person name="Mauceli E."/>
            <person name="Morin E."/>
            <person name="Murat C."/>
            <person name="Pangilinan J.L."/>
            <person name="Park R."/>
            <person name="Pearson M."/>
            <person name="Quesneville H."/>
            <person name="Rouhier N."/>
            <person name="Sakthikumar S."/>
            <person name="Salamov A.A."/>
            <person name="Schmutz J."/>
            <person name="Selles B."/>
            <person name="Shapiro H."/>
            <person name="Tanguay P."/>
            <person name="Tuskan G.A."/>
            <person name="Henrissat B."/>
            <person name="Van de Peer Y."/>
            <person name="Rouze P."/>
            <person name="Ellis J.G."/>
            <person name="Dodds P.N."/>
            <person name="Schein J.E."/>
            <person name="Zhong S."/>
            <person name="Hamelin R.C."/>
            <person name="Grigoriev I.V."/>
            <person name="Szabo L.J."/>
            <person name="Martin F."/>
        </authorList>
    </citation>
    <scope>NUCLEOTIDE SEQUENCE [LARGE SCALE GENOMIC DNA]</scope>
    <source>
        <strain evidence="3">98AG31 / pathotype 3-4-7</strain>
    </source>
</reference>
<proteinExistence type="predicted"/>
<name>F4RRI4_MELLP</name>
<dbReference type="RefSeq" id="XP_007411777.1">
    <property type="nucleotide sequence ID" value="XM_007411715.1"/>
</dbReference>
<organism evidence="3">
    <name type="scientific">Melampsora larici-populina (strain 98AG31 / pathotype 3-4-7)</name>
    <name type="common">Poplar leaf rust fungus</name>
    <dbReference type="NCBI Taxonomy" id="747676"/>
    <lineage>
        <taxon>Eukaryota</taxon>
        <taxon>Fungi</taxon>
        <taxon>Dikarya</taxon>
        <taxon>Basidiomycota</taxon>
        <taxon>Pucciniomycotina</taxon>
        <taxon>Pucciniomycetes</taxon>
        <taxon>Pucciniales</taxon>
        <taxon>Melampsoraceae</taxon>
        <taxon>Melampsora</taxon>
    </lineage>
</organism>
<dbReference type="GeneID" id="18923324"/>
<dbReference type="KEGG" id="mlr:MELLADRAFT_107961"/>
<dbReference type="InParanoid" id="F4RRI4"/>
<feature type="compositionally biased region" description="Basic and acidic residues" evidence="1">
    <location>
        <begin position="345"/>
        <end position="354"/>
    </location>
</feature>
<gene>
    <name evidence="2" type="ORF">MELLADRAFT_107961</name>
</gene>
<dbReference type="HOGENOM" id="CLU_511982_0_0_1"/>
<evidence type="ECO:0000256" key="1">
    <source>
        <dbReference type="SAM" id="MobiDB-lite"/>
    </source>
</evidence>
<accession>F4RRI4</accession>
<dbReference type="EMBL" id="GL883115">
    <property type="protein sequence ID" value="EGG05024.1"/>
    <property type="molecule type" value="Genomic_DNA"/>
</dbReference>
<dbReference type="AlphaFoldDB" id="F4RRI4"/>
<evidence type="ECO:0000313" key="3">
    <source>
        <dbReference type="Proteomes" id="UP000001072"/>
    </source>
</evidence>